<organism evidence="3 4">
    <name type="scientific">Pristionchus mayeri</name>
    <dbReference type="NCBI Taxonomy" id="1317129"/>
    <lineage>
        <taxon>Eukaryota</taxon>
        <taxon>Metazoa</taxon>
        <taxon>Ecdysozoa</taxon>
        <taxon>Nematoda</taxon>
        <taxon>Chromadorea</taxon>
        <taxon>Rhabditida</taxon>
        <taxon>Rhabditina</taxon>
        <taxon>Diplogasteromorpha</taxon>
        <taxon>Diplogasteroidea</taxon>
        <taxon>Neodiplogasteridae</taxon>
        <taxon>Pristionchus</taxon>
    </lineage>
</organism>
<name>A0AAN5IDE4_9BILA</name>
<keyword evidence="4" id="KW-1185">Reference proteome</keyword>
<dbReference type="Pfam" id="PF01757">
    <property type="entry name" value="Acyl_transf_3"/>
    <property type="match status" value="1"/>
</dbReference>
<protein>
    <recommendedName>
        <fullName evidence="2">Nose resistant-to-fluoxetine protein N-terminal domain-containing protein</fullName>
    </recommendedName>
</protein>
<evidence type="ECO:0000259" key="2">
    <source>
        <dbReference type="SMART" id="SM00703"/>
    </source>
</evidence>
<evidence type="ECO:0000313" key="3">
    <source>
        <dbReference type="EMBL" id="GMR62188.1"/>
    </source>
</evidence>
<gene>
    <name evidence="3" type="ORF">PMAYCL1PPCAC_32383</name>
</gene>
<feature type="transmembrane region" description="Helical" evidence="1">
    <location>
        <begin position="301"/>
        <end position="321"/>
    </location>
</feature>
<dbReference type="SMART" id="SM00703">
    <property type="entry name" value="NRF"/>
    <property type="match status" value="1"/>
</dbReference>
<feature type="transmembrane region" description="Helical" evidence="1">
    <location>
        <begin position="436"/>
        <end position="462"/>
    </location>
</feature>
<feature type="transmembrane region" description="Helical" evidence="1">
    <location>
        <begin position="519"/>
        <end position="538"/>
    </location>
</feature>
<proteinExistence type="predicted"/>
<evidence type="ECO:0000256" key="1">
    <source>
        <dbReference type="SAM" id="Phobius"/>
    </source>
</evidence>
<dbReference type="AlphaFoldDB" id="A0AAN5IDE4"/>
<feature type="transmembrane region" description="Helical" evidence="1">
    <location>
        <begin position="482"/>
        <end position="507"/>
    </location>
</feature>
<feature type="non-terminal residue" evidence="3">
    <location>
        <position position="697"/>
    </location>
</feature>
<dbReference type="GO" id="GO:0016747">
    <property type="term" value="F:acyltransferase activity, transferring groups other than amino-acyl groups"/>
    <property type="evidence" value="ECO:0007669"/>
    <property type="project" value="InterPro"/>
</dbReference>
<dbReference type="InterPro" id="IPR002656">
    <property type="entry name" value="Acyl_transf_3_dom"/>
</dbReference>
<keyword evidence="1" id="KW-1133">Transmembrane helix</keyword>
<dbReference type="Pfam" id="PF20146">
    <property type="entry name" value="NRF"/>
    <property type="match status" value="1"/>
</dbReference>
<accession>A0AAN5IDE4</accession>
<evidence type="ECO:0000313" key="4">
    <source>
        <dbReference type="Proteomes" id="UP001328107"/>
    </source>
</evidence>
<feature type="transmembrane region" description="Helical" evidence="1">
    <location>
        <begin position="558"/>
        <end position="578"/>
    </location>
</feature>
<keyword evidence="1" id="KW-0812">Transmembrane</keyword>
<feature type="transmembrane region" description="Helical" evidence="1">
    <location>
        <begin position="185"/>
        <end position="211"/>
    </location>
</feature>
<keyword evidence="1" id="KW-0472">Membrane</keyword>
<dbReference type="InterPro" id="IPR052728">
    <property type="entry name" value="O2_lipid_transport_reg"/>
</dbReference>
<feature type="non-terminal residue" evidence="3">
    <location>
        <position position="1"/>
    </location>
</feature>
<dbReference type="InterPro" id="IPR006621">
    <property type="entry name" value="Nose-resist-to-fluoxetine_N"/>
</dbReference>
<feature type="transmembrane region" description="Helical" evidence="1">
    <location>
        <begin position="348"/>
        <end position="367"/>
    </location>
</feature>
<reference evidence="4" key="1">
    <citation type="submission" date="2022-10" db="EMBL/GenBank/DDBJ databases">
        <title>Genome assembly of Pristionchus species.</title>
        <authorList>
            <person name="Yoshida K."/>
            <person name="Sommer R.J."/>
        </authorList>
    </citation>
    <scope>NUCLEOTIDE SEQUENCE [LARGE SCALE GENOMIC DNA]</scope>
    <source>
        <strain evidence="4">RS5460</strain>
    </source>
</reference>
<feature type="transmembrane region" description="Helical" evidence="1">
    <location>
        <begin position="258"/>
        <end position="281"/>
    </location>
</feature>
<feature type="domain" description="Nose resistant-to-fluoxetine protein N-terminal" evidence="2">
    <location>
        <begin position="37"/>
        <end position="177"/>
    </location>
</feature>
<comment type="caution">
    <text evidence="3">The sequence shown here is derived from an EMBL/GenBank/DDBJ whole genome shotgun (WGS) entry which is preliminary data.</text>
</comment>
<dbReference type="EMBL" id="BTRK01000006">
    <property type="protein sequence ID" value="GMR62188.1"/>
    <property type="molecule type" value="Genomic_DNA"/>
</dbReference>
<dbReference type="PANTHER" id="PTHR11161">
    <property type="entry name" value="O-ACYLTRANSFERASE"/>
    <property type="match status" value="1"/>
</dbReference>
<sequence length="697" mass="79127">VLQLNRSELSDVSSADRLFAIDDLFDAPDGHRLDSLSPDCKEDMTALISAHFGKFLYPEFALDVLLPIIVSPIRIHQVILKGHTYFAGHYSECLEIDAKLTGRDRPFRADYFKVDIDILFRPNTRNDSCVGGLAVGRVIGWSLGLCLPASCSSAELESLVISDEAKHNPICAIHKTNDSLEDPDAGFYITISIMGVIFVVCLLSGVVDFFFSDLINGKPASRSLPWRMLMCFSKHSNVASIFDTSGGKKEGQISPIHCIRFFSMCWVVLGHLTASSLLVVANPLDIVGLSRDLTTEFILNAFFTVDSFFSIGGLLLTFLWFKSYHRNPRQTNSPGAWIMLYAHRILRLSPAYFMMVAFNALVMHQTYRNSPFNLNSMTQSEAEMCKSSWWLEFTYLQNFIDKGRSQCHGVSWYLATDTQIFIFTPLLILPLALKPILGFAVAAVIFVVSSAWNIFLVYHYHWPASLSLLGAIVLDMTNFENYMFLMYFSPITRCQVYIIGMLVGWFLQTKKRMRINQMVNIVLWMLSLALMLTLLLGLHSQTTGTLMPIFWRAMYSAFSKPAWALCLSWIIIACYYGYGGPINSFMSWHIWVPLGRLSYCGYLVHYPMMNFVLGQVHDEIYFSSFTEFAITKVIPVIALTYFASIFWSACFEIGFGKMEMLLLGGHRMRVKQEESAPVKRKLSQNTREDPLQIRIRL</sequence>
<feature type="transmembrane region" description="Helical" evidence="1">
    <location>
        <begin position="628"/>
        <end position="651"/>
    </location>
</feature>
<dbReference type="PANTHER" id="PTHR11161:SF55">
    <property type="entry name" value="NOSE RESISTANT-TO-FLUOXETINE PROTEIN N-TERMINAL DOMAIN-CONTAINING PROTEIN"/>
    <property type="match status" value="1"/>
</dbReference>
<dbReference type="Proteomes" id="UP001328107">
    <property type="component" value="Unassembled WGS sequence"/>
</dbReference>
<feature type="transmembrane region" description="Helical" evidence="1">
    <location>
        <begin position="590"/>
        <end position="608"/>
    </location>
</feature>